<proteinExistence type="predicted"/>
<reference evidence="3" key="1">
    <citation type="submission" date="2013-08" db="EMBL/GenBank/DDBJ databases">
        <authorList>
            <person name="Mendez C."/>
            <person name="Richter M."/>
            <person name="Ferrer M."/>
            <person name="Sanchez J."/>
        </authorList>
    </citation>
    <scope>NUCLEOTIDE SEQUENCE</scope>
</reference>
<dbReference type="AlphaFoldDB" id="T0Z8J6"/>
<dbReference type="InterPro" id="IPR011990">
    <property type="entry name" value="TPR-like_helical_dom_sf"/>
</dbReference>
<keyword evidence="2" id="KW-0802">TPR repeat</keyword>
<accession>T0Z8J6</accession>
<dbReference type="InterPro" id="IPR019734">
    <property type="entry name" value="TPR_rpt"/>
</dbReference>
<keyword evidence="1" id="KW-0677">Repeat</keyword>
<dbReference type="InterPro" id="IPR050498">
    <property type="entry name" value="Ycf3"/>
</dbReference>
<dbReference type="PANTHER" id="PTHR44858">
    <property type="entry name" value="TETRATRICOPEPTIDE REPEAT PROTEIN 6"/>
    <property type="match status" value="1"/>
</dbReference>
<dbReference type="PANTHER" id="PTHR44858:SF1">
    <property type="entry name" value="UDP-N-ACETYLGLUCOSAMINE--PEPTIDE N-ACETYLGLUCOSAMINYLTRANSFERASE SPINDLY-RELATED"/>
    <property type="match status" value="1"/>
</dbReference>
<protein>
    <submittedName>
        <fullName evidence="3">TPR Domain containing protein</fullName>
    </submittedName>
</protein>
<evidence type="ECO:0000256" key="2">
    <source>
        <dbReference type="ARBA" id="ARBA00022803"/>
    </source>
</evidence>
<name>T0Z8J6_9ZZZZ</name>
<dbReference type="Gene3D" id="1.25.40.10">
    <property type="entry name" value="Tetratricopeptide repeat domain"/>
    <property type="match status" value="3"/>
</dbReference>
<dbReference type="Pfam" id="PF13414">
    <property type="entry name" value="TPR_11"/>
    <property type="match status" value="3"/>
</dbReference>
<reference evidence="3" key="2">
    <citation type="journal article" date="2014" name="ISME J.">
        <title>Microbial stratification in low pH oxic and suboxic macroscopic growths along an acid mine drainage.</title>
        <authorList>
            <person name="Mendez-Garcia C."/>
            <person name="Mesa V."/>
            <person name="Sprenger R.R."/>
            <person name="Richter M."/>
            <person name="Diez M.S."/>
            <person name="Solano J."/>
            <person name="Bargiela R."/>
            <person name="Golyshina O.V."/>
            <person name="Manteca A."/>
            <person name="Ramos J.L."/>
            <person name="Gallego J.R."/>
            <person name="Llorente I."/>
            <person name="Martins Dos Santos V.A."/>
            <person name="Jensen O.N."/>
            <person name="Pelaez A.I."/>
            <person name="Sanchez J."/>
            <person name="Ferrer M."/>
        </authorList>
    </citation>
    <scope>NUCLEOTIDE SEQUENCE</scope>
</reference>
<evidence type="ECO:0000313" key="3">
    <source>
        <dbReference type="EMBL" id="EQD40402.1"/>
    </source>
</evidence>
<organism evidence="3">
    <name type="scientific">mine drainage metagenome</name>
    <dbReference type="NCBI Taxonomy" id="410659"/>
    <lineage>
        <taxon>unclassified sequences</taxon>
        <taxon>metagenomes</taxon>
        <taxon>ecological metagenomes</taxon>
    </lineage>
</organism>
<dbReference type="SMART" id="SM00028">
    <property type="entry name" value="TPR"/>
    <property type="match status" value="8"/>
</dbReference>
<evidence type="ECO:0000256" key="1">
    <source>
        <dbReference type="ARBA" id="ARBA00022737"/>
    </source>
</evidence>
<dbReference type="PROSITE" id="PS50005">
    <property type="entry name" value="TPR"/>
    <property type="match status" value="6"/>
</dbReference>
<dbReference type="EMBL" id="AUZY01009928">
    <property type="protein sequence ID" value="EQD40402.1"/>
    <property type="molecule type" value="Genomic_DNA"/>
</dbReference>
<gene>
    <name evidence="3" type="ORF">B1B_14933</name>
</gene>
<dbReference type="Pfam" id="PF13432">
    <property type="entry name" value="TPR_16"/>
    <property type="match status" value="1"/>
</dbReference>
<feature type="non-terminal residue" evidence="3">
    <location>
        <position position="372"/>
    </location>
</feature>
<dbReference type="SUPFAM" id="SSF48452">
    <property type="entry name" value="TPR-like"/>
    <property type="match status" value="2"/>
</dbReference>
<comment type="caution">
    <text evidence="3">The sequence shown here is derived from an EMBL/GenBank/DDBJ whole genome shotgun (WGS) entry which is preliminary data.</text>
</comment>
<sequence length="372" mass="42236">MNVGDYDKSLAEYNEVLKLTPNDPEIIYEVGNIYLKKEIFEEALKKFNEAISLEPNNKNYRYGRGVTLLKMGDPDEALREYGQALDLREKDAMSDIDQILGSAIREYQQTVKVNPNDPTAQADMGYVLARSGKLNDAIKAYRKAIALDPTNADYHRDLAAILWEKGEEEDALKEIETAIIAAPGDPVLRALHADYLKTSSPSKAVEELRFAIDKDKDNVDYRVKLADLLIYMEKNDDALAELDAASLMAPTEPKIRYSKAKILMSISRYDEAAKELSDAVRFDPYNIEYYNALSSSLLQINDLEGASKASSRSVELDPSNPEYHFDLGYVYYVMGRDVEALKEFNESIRYNYHKSRCYYLRGLVLDYLNESG</sequence>
<dbReference type="PROSITE" id="PS50293">
    <property type="entry name" value="TPR_REGION"/>
    <property type="match status" value="2"/>
</dbReference>